<feature type="transmembrane region" description="Helical" evidence="1">
    <location>
        <begin position="51"/>
        <end position="69"/>
    </location>
</feature>
<evidence type="ECO:0000256" key="1">
    <source>
        <dbReference type="SAM" id="Phobius"/>
    </source>
</evidence>
<feature type="transmembrane region" description="Helical" evidence="1">
    <location>
        <begin position="12"/>
        <end position="31"/>
    </location>
</feature>
<dbReference type="AlphaFoldDB" id="U7QLH7"/>
<proteinExistence type="predicted"/>
<keyword evidence="1" id="KW-0812">Transmembrane</keyword>
<evidence type="ECO:0000313" key="3">
    <source>
        <dbReference type="Proteomes" id="UP000017127"/>
    </source>
</evidence>
<sequence>MTPKNNSQQRPFKTIIIHFLIGAFIGLFPLLLPFSYGGLSGNLAAWSPTQISLSIILPLTVGLFSAIFGERCLNLLAKMLDELPII</sequence>
<dbReference type="RefSeq" id="WP_023064913.1">
    <property type="nucleotide sequence ID" value="NZ_AUZM01000007.1"/>
</dbReference>
<keyword evidence="1" id="KW-1133">Transmembrane helix</keyword>
<keyword evidence="1" id="KW-0472">Membrane</keyword>
<dbReference type="Proteomes" id="UP000017127">
    <property type="component" value="Unassembled WGS sequence"/>
</dbReference>
<gene>
    <name evidence="2" type="ORF">M595_1143</name>
</gene>
<accession>U7QLH7</accession>
<dbReference type="EMBL" id="AUZM01000007">
    <property type="protein sequence ID" value="ERT08819.1"/>
    <property type="molecule type" value="Genomic_DNA"/>
</dbReference>
<dbReference type="OrthoDB" id="582925at2"/>
<keyword evidence="3" id="KW-1185">Reference proteome</keyword>
<comment type="caution">
    <text evidence="2">The sequence shown here is derived from an EMBL/GenBank/DDBJ whole genome shotgun (WGS) entry which is preliminary data.</text>
</comment>
<evidence type="ECO:0000313" key="2">
    <source>
        <dbReference type="EMBL" id="ERT08819.1"/>
    </source>
</evidence>
<organism evidence="2 3">
    <name type="scientific">Lyngbya aestuarii BL J</name>
    <dbReference type="NCBI Taxonomy" id="1348334"/>
    <lineage>
        <taxon>Bacteria</taxon>
        <taxon>Bacillati</taxon>
        <taxon>Cyanobacteriota</taxon>
        <taxon>Cyanophyceae</taxon>
        <taxon>Oscillatoriophycideae</taxon>
        <taxon>Oscillatoriales</taxon>
        <taxon>Microcoleaceae</taxon>
        <taxon>Lyngbya</taxon>
    </lineage>
</organism>
<name>U7QLH7_9CYAN</name>
<protein>
    <submittedName>
        <fullName evidence="2">Putative membrane protein</fullName>
    </submittedName>
</protein>
<reference evidence="2 3" key="1">
    <citation type="journal article" date="2013" name="Front. Microbiol.">
        <title>Comparative genomic analyses of the cyanobacterium, Lyngbya aestuarii BL J, a powerful hydrogen producer.</title>
        <authorList>
            <person name="Kothari A."/>
            <person name="Vaughn M."/>
            <person name="Garcia-Pichel F."/>
        </authorList>
    </citation>
    <scope>NUCLEOTIDE SEQUENCE [LARGE SCALE GENOMIC DNA]</scope>
    <source>
        <strain evidence="2 3">BL J</strain>
    </source>
</reference>